<dbReference type="SUPFAM" id="SSF88946">
    <property type="entry name" value="Sigma2 domain of RNA polymerase sigma factors"/>
    <property type="match status" value="1"/>
</dbReference>
<dbReference type="Pfam" id="PF04542">
    <property type="entry name" value="Sigma70_r2"/>
    <property type="match status" value="1"/>
</dbReference>
<dbReference type="InterPro" id="IPR013249">
    <property type="entry name" value="RNA_pol_sigma70_r4_t2"/>
</dbReference>
<feature type="region of interest" description="Disordered" evidence="5">
    <location>
        <begin position="1"/>
        <end position="20"/>
    </location>
</feature>
<evidence type="ECO:0000256" key="5">
    <source>
        <dbReference type="SAM" id="MobiDB-lite"/>
    </source>
</evidence>
<evidence type="ECO:0000259" key="6">
    <source>
        <dbReference type="Pfam" id="PF04542"/>
    </source>
</evidence>
<name>A0ABW1ECP6_9BACT</name>
<evidence type="ECO:0000256" key="2">
    <source>
        <dbReference type="ARBA" id="ARBA00023015"/>
    </source>
</evidence>
<keyword evidence="9" id="KW-1185">Reference proteome</keyword>
<dbReference type="PANTHER" id="PTHR43133">
    <property type="entry name" value="RNA POLYMERASE ECF-TYPE SIGMA FACTO"/>
    <property type="match status" value="1"/>
</dbReference>
<evidence type="ECO:0000313" key="9">
    <source>
        <dbReference type="Proteomes" id="UP001596091"/>
    </source>
</evidence>
<evidence type="ECO:0000256" key="4">
    <source>
        <dbReference type="ARBA" id="ARBA00023163"/>
    </source>
</evidence>
<sequence length="210" mass="24343">MDGEVTDSCSNLEISHGEPKRSVVAPHQIRSDDALLAEVQSGSKEALGLLFRRYRPPVVHIARRILRDASEAEDLCQEVFVYLFEKAKLFDPSKGSASTWIIQIAYHRAMNRRAYLAHRQHYTAQEFDEQRFGPSPRSSIDELTARNLLNRLRGQLTQDQRQTLELHFFEGYSLKEIAERTHQKLGNVRHHFYRGLERLRSNLFPPNTSE</sequence>
<dbReference type="NCBIfam" id="TIGR02937">
    <property type="entry name" value="sigma70-ECF"/>
    <property type="match status" value="1"/>
</dbReference>
<dbReference type="Pfam" id="PF08281">
    <property type="entry name" value="Sigma70_r4_2"/>
    <property type="match status" value="1"/>
</dbReference>
<dbReference type="RefSeq" id="WP_263338898.1">
    <property type="nucleotide sequence ID" value="NZ_JAGSYH010000004.1"/>
</dbReference>
<dbReference type="Gene3D" id="1.10.1740.10">
    <property type="match status" value="1"/>
</dbReference>
<keyword evidence="2" id="KW-0805">Transcription regulation</keyword>
<dbReference type="PANTHER" id="PTHR43133:SF62">
    <property type="entry name" value="RNA POLYMERASE SIGMA FACTOR SIGZ"/>
    <property type="match status" value="1"/>
</dbReference>
<accession>A0ABW1ECP6</accession>
<dbReference type="InterPro" id="IPR036388">
    <property type="entry name" value="WH-like_DNA-bd_sf"/>
</dbReference>
<dbReference type="InterPro" id="IPR013325">
    <property type="entry name" value="RNA_pol_sigma_r2"/>
</dbReference>
<evidence type="ECO:0000313" key="8">
    <source>
        <dbReference type="EMBL" id="MFC5861815.1"/>
    </source>
</evidence>
<feature type="domain" description="RNA polymerase sigma factor 70 region 4 type 2" evidence="7">
    <location>
        <begin position="154"/>
        <end position="199"/>
    </location>
</feature>
<dbReference type="EMBL" id="JBHSPH010000002">
    <property type="protein sequence ID" value="MFC5861815.1"/>
    <property type="molecule type" value="Genomic_DNA"/>
</dbReference>
<organism evidence="8 9">
    <name type="scientific">Acidicapsa dinghuensis</name>
    <dbReference type="NCBI Taxonomy" id="2218256"/>
    <lineage>
        <taxon>Bacteria</taxon>
        <taxon>Pseudomonadati</taxon>
        <taxon>Acidobacteriota</taxon>
        <taxon>Terriglobia</taxon>
        <taxon>Terriglobales</taxon>
        <taxon>Acidobacteriaceae</taxon>
        <taxon>Acidicapsa</taxon>
    </lineage>
</organism>
<dbReference type="InterPro" id="IPR007627">
    <property type="entry name" value="RNA_pol_sigma70_r2"/>
</dbReference>
<dbReference type="InterPro" id="IPR013324">
    <property type="entry name" value="RNA_pol_sigma_r3/r4-like"/>
</dbReference>
<proteinExistence type="inferred from homology"/>
<comment type="similarity">
    <text evidence="1">Belongs to the sigma-70 factor family. ECF subfamily.</text>
</comment>
<dbReference type="InterPro" id="IPR039425">
    <property type="entry name" value="RNA_pol_sigma-70-like"/>
</dbReference>
<gene>
    <name evidence="8" type="ORF">ACFPT7_05890</name>
</gene>
<dbReference type="InterPro" id="IPR014284">
    <property type="entry name" value="RNA_pol_sigma-70_dom"/>
</dbReference>
<evidence type="ECO:0000256" key="3">
    <source>
        <dbReference type="ARBA" id="ARBA00023082"/>
    </source>
</evidence>
<feature type="domain" description="RNA polymerase sigma-70 region 2" evidence="6">
    <location>
        <begin position="50"/>
        <end position="113"/>
    </location>
</feature>
<reference evidence="9" key="1">
    <citation type="journal article" date="2019" name="Int. J. Syst. Evol. Microbiol.">
        <title>The Global Catalogue of Microorganisms (GCM) 10K type strain sequencing project: providing services to taxonomists for standard genome sequencing and annotation.</title>
        <authorList>
            <consortium name="The Broad Institute Genomics Platform"/>
            <consortium name="The Broad Institute Genome Sequencing Center for Infectious Disease"/>
            <person name="Wu L."/>
            <person name="Ma J."/>
        </authorList>
    </citation>
    <scope>NUCLEOTIDE SEQUENCE [LARGE SCALE GENOMIC DNA]</scope>
    <source>
        <strain evidence="9">JCM 4087</strain>
    </source>
</reference>
<dbReference type="SUPFAM" id="SSF88659">
    <property type="entry name" value="Sigma3 and sigma4 domains of RNA polymerase sigma factors"/>
    <property type="match status" value="1"/>
</dbReference>
<dbReference type="Proteomes" id="UP001596091">
    <property type="component" value="Unassembled WGS sequence"/>
</dbReference>
<comment type="caution">
    <text evidence="8">The sequence shown here is derived from an EMBL/GenBank/DDBJ whole genome shotgun (WGS) entry which is preliminary data.</text>
</comment>
<dbReference type="CDD" id="cd06171">
    <property type="entry name" value="Sigma70_r4"/>
    <property type="match status" value="1"/>
</dbReference>
<keyword evidence="3" id="KW-0731">Sigma factor</keyword>
<evidence type="ECO:0000256" key="1">
    <source>
        <dbReference type="ARBA" id="ARBA00010641"/>
    </source>
</evidence>
<keyword evidence="4" id="KW-0804">Transcription</keyword>
<dbReference type="Gene3D" id="1.10.10.10">
    <property type="entry name" value="Winged helix-like DNA-binding domain superfamily/Winged helix DNA-binding domain"/>
    <property type="match status" value="1"/>
</dbReference>
<evidence type="ECO:0000259" key="7">
    <source>
        <dbReference type="Pfam" id="PF08281"/>
    </source>
</evidence>
<protein>
    <submittedName>
        <fullName evidence="8">RNA polymerase sigma factor</fullName>
    </submittedName>
</protein>